<dbReference type="InterPro" id="IPR018202">
    <property type="entry name" value="Ser_caboxypep_ser_AS"/>
</dbReference>
<dbReference type="PANTHER" id="PTHR11802">
    <property type="entry name" value="SERINE PROTEASE FAMILY S10 SERINE CARBOXYPEPTIDASE"/>
    <property type="match status" value="1"/>
</dbReference>
<dbReference type="PRINTS" id="PR00724">
    <property type="entry name" value="CRBOXYPTASEC"/>
</dbReference>
<sequence>MPLRLHTASRMFKKCLAAVLAIILLINDGEASRLGRGSMSRGPSHYHRRTPVLEHLNISDYRFLTNKTKSHLVESLPNVHFDLGEMYSGFIPIRGNDSLFYIFQPKIGEASDDLTIWLSGGPGCSSMQGFLQENGRFTWLPGTYEPMINQYSWVNLTNMLWVDQPVGAGFSTGTPTATTEEEIAASFVDFLQGFEDLYEIKNFRIFMSGESYAGRYVPYISAAMLDQNDTEYYDLSGALMYDACIGQWDYIQAELPAYPFVQHHAELFNFNQSLMKDLEDTYEQCGYNQYFDEYLTYPASGVQPPKYMNYSDCDIYNMIYDEAYNPNPCWSPYRINQMCPLLWDVLGFPTDLAYEPTHNSYFNRTDVKRALHVPEDIQWELCSAESVFVGTSPGPEQQYDESPNPTEHVLPRLIEATNRVLISNGDWDYLIITNGTLLAIQNMTWNGELGFQTRPTAPIHLDMPDLQWSAIFDAQEGYGKLDGPQGLLGIQHYERGLMFAETFQAGHRQSQDQGRVTYRHLQWLLGKDDHL</sequence>
<evidence type="ECO:0000256" key="6">
    <source>
        <dbReference type="ARBA" id="ARBA00023180"/>
    </source>
</evidence>
<dbReference type="GO" id="GO:0006508">
    <property type="term" value="P:proteolysis"/>
    <property type="evidence" value="ECO:0007669"/>
    <property type="project" value="UniProtKB-KW"/>
</dbReference>
<dbReference type="Gene3D" id="3.40.50.1820">
    <property type="entry name" value="alpha/beta hydrolase"/>
    <property type="match status" value="1"/>
</dbReference>
<evidence type="ECO:0000256" key="7">
    <source>
        <dbReference type="RuleBase" id="RU361156"/>
    </source>
</evidence>
<keyword evidence="5 7" id="KW-0378">Hydrolase</keyword>
<organism evidence="8 9">
    <name type="scientific">Penicillium frequentans</name>
    <dbReference type="NCBI Taxonomy" id="3151616"/>
    <lineage>
        <taxon>Eukaryota</taxon>
        <taxon>Fungi</taxon>
        <taxon>Dikarya</taxon>
        <taxon>Ascomycota</taxon>
        <taxon>Pezizomycotina</taxon>
        <taxon>Eurotiomycetes</taxon>
        <taxon>Eurotiomycetidae</taxon>
        <taxon>Eurotiales</taxon>
        <taxon>Aspergillaceae</taxon>
        <taxon>Penicillium</taxon>
    </lineage>
</organism>
<dbReference type="EMBL" id="JAQIZZ010000002">
    <property type="protein sequence ID" value="KAJ5553742.1"/>
    <property type="molecule type" value="Genomic_DNA"/>
</dbReference>
<evidence type="ECO:0000313" key="8">
    <source>
        <dbReference type="EMBL" id="KAJ5553742.1"/>
    </source>
</evidence>
<keyword evidence="6" id="KW-0325">Glycoprotein</keyword>
<dbReference type="Proteomes" id="UP001220324">
    <property type="component" value="Unassembled WGS sequence"/>
</dbReference>
<dbReference type="PANTHER" id="PTHR11802:SF479">
    <property type="entry name" value="CARBOXYPEPTIDASE"/>
    <property type="match status" value="1"/>
</dbReference>
<feature type="signal peptide" evidence="7">
    <location>
        <begin position="1"/>
        <end position="31"/>
    </location>
</feature>
<keyword evidence="4 7" id="KW-0732">Signal</keyword>
<dbReference type="GO" id="GO:0072330">
    <property type="term" value="P:monocarboxylic acid biosynthetic process"/>
    <property type="evidence" value="ECO:0007669"/>
    <property type="project" value="UniProtKB-ARBA"/>
</dbReference>
<comment type="similarity">
    <text evidence="1 7">Belongs to the peptidase S10 family.</text>
</comment>
<evidence type="ECO:0000256" key="1">
    <source>
        <dbReference type="ARBA" id="ARBA00009431"/>
    </source>
</evidence>
<keyword evidence="2 7" id="KW-0121">Carboxypeptidase</keyword>
<accession>A0AAD6D4X3</accession>
<dbReference type="EC" id="3.4.16.-" evidence="7"/>
<keyword evidence="3 7" id="KW-0645">Protease</keyword>
<gene>
    <name evidence="8" type="ORF">N7494_003120</name>
</gene>
<keyword evidence="9" id="KW-1185">Reference proteome</keyword>
<evidence type="ECO:0000256" key="4">
    <source>
        <dbReference type="ARBA" id="ARBA00022729"/>
    </source>
</evidence>
<evidence type="ECO:0000256" key="5">
    <source>
        <dbReference type="ARBA" id="ARBA00022801"/>
    </source>
</evidence>
<comment type="caution">
    <text evidence="8">The sequence shown here is derived from an EMBL/GenBank/DDBJ whole genome shotgun (WGS) entry which is preliminary data.</text>
</comment>
<dbReference type="GO" id="GO:0017000">
    <property type="term" value="P:antibiotic biosynthetic process"/>
    <property type="evidence" value="ECO:0007669"/>
    <property type="project" value="UniProtKB-ARBA"/>
</dbReference>
<dbReference type="SUPFAM" id="SSF53474">
    <property type="entry name" value="alpha/beta-Hydrolases"/>
    <property type="match status" value="1"/>
</dbReference>
<evidence type="ECO:0000256" key="2">
    <source>
        <dbReference type="ARBA" id="ARBA00022645"/>
    </source>
</evidence>
<dbReference type="FunFam" id="3.40.50.1820:FF:000118">
    <property type="entry name" value="Carboxypeptidase"/>
    <property type="match status" value="1"/>
</dbReference>
<protein>
    <recommendedName>
        <fullName evidence="7">Carboxypeptidase</fullName>
        <ecNumber evidence="7">3.4.16.-</ecNumber>
    </recommendedName>
</protein>
<dbReference type="GO" id="GO:0004185">
    <property type="term" value="F:serine-type carboxypeptidase activity"/>
    <property type="evidence" value="ECO:0007669"/>
    <property type="project" value="UniProtKB-UniRule"/>
</dbReference>
<evidence type="ECO:0000313" key="9">
    <source>
        <dbReference type="Proteomes" id="UP001220324"/>
    </source>
</evidence>
<dbReference type="PROSITE" id="PS00131">
    <property type="entry name" value="CARBOXYPEPT_SER_SER"/>
    <property type="match status" value="1"/>
</dbReference>
<feature type="chain" id="PRO_5041783203" description="Carboxypeptidase" evidence="7">
    <location>
        <begin position="32"/>
        <end position="531"/>
    </location>
</feature>
<proteinExistence type="inferred from homology"/>
<name>A0AAD6D4X3_9EURO</name>
<dbReference type="InterPro" id="IPR029058">
    <property type="entry name" value="AB_hydrolase_fold"/>
</dbReference>
<dbReference type="InterPro" id="IPR001563">
    <property type="entry name" value="Peptidase_S10"/>
</dbReference>
<dbReference type="AlphaFoldDB" id="A0AAD6D4X3"/>
<dbReference type="Pfam" id="PF00450">
    <property type="entry name" value="Peptidase_S10"/>
    <property type="match status" value="1"/>
</dbReference>
<evidence type="ECO:0000256" key="3">
    <source>
        <dbReference type="ARBA" id="ARBA00022670"/>
    </source>
</evidence>
<reference evidence="8 9" key="1">
    <citation type="journal article" date="2023" name="IMA Fungus">
        <title>Comparative genomic study of the Penicillium genus elucidates a diverse pangenome and 15 lateral gene transfer events.</title>
        <authorList>
            <person name="Petersen C."/>
            <person name="Sorensen T."/>
            <person name="Nielsen M.R."/>
            <person name="Sondergaard T.E."/>
            <person name="Sorensen J.L."/>
            <person name="Fitzpatrick D.A."/>
            <person name="Frisvad J.C."/>
            <person name="Nielsen K.L."/>
        </authorList>
    </citation>
    <scope>NUCLEOTIDE SEQUENCE [LARGE SCALE GENOMIC DNA]</scope>
    <source>
        <strain evidence="8 9">IBT 35679</strain>
    </source>
</reference>